<evidence type="ECO:0000313" key="2">
    <source>
        <dbReference type="Proteomes" id="UP000827872"/>
    </source>
</evidence>
<keyword evidence="2" id="KW-1185">Reference proteome</keyword>
<proteinExistence type="predicted"/>
<organism evidence="1 2">
    <name type="scientific">Sphaerodactylus townsendi</name>
    <dbReference type="NCBI Taxonomy" id="933632"/>
    <lineage>
        <taxon>Eukaryota</taxon>
        <taxon>Metazoa</taxon>
        <taxon>Chordata</taxon>
        <taxon>Craniata</taxon>
        <taxon>Vertebrata</taxon>
        <taxon>Euteleostomi</taxon>
        <taxon>Lepidosauria</taxon>
        <taxon>Squamata</taxon>
        <taxon>Bifurcata</taxon>
        <taxon>Gekkota</taxon>
        <taxon>Sphaerodactylidae</taxon>
        <taxon>Sphaerodactylus</taxon>
    </lineage>
</organism>
<protein>
    <submittedName>
        <fullName evidence="1">Uncharacterized protein</fullName>
    </submittedName>
</protein>
<dbReference type="Proteomes" id="UP000827872">
    <property type="component" value="Linkage Group LG01"/>
</dbReference>
<name>A0ACB8GCH5_9SAUR</name>
<dbReference type="EMBL" id="CM037614">
    <property type="protein sequence ID" value="KAH8017388.1"/>
    <property type="molecule type" value="Genomic_DNA"/>
</dbReference>
<gene>
    <name evidence="1" type="ORF">K3G42_028936</name>
</gene>
<comment type="caution">
    <text evidence="1">The sequence shown here is derived from an EMBL/GenBank/DDBJ whole genome shotgun (WGS) entry which is preliminary data.</text>
</comment>
<evidence type="ECO:0000313" key="1">
    <source>
        <dbReference type="EMBL" id="KAH8017388.1"/>
    </source>
</evidence>
<accession>A0ACB8GCH5</accession>
<sequence>MERTLKIDGNEAWEIFGDVIGKQMYSLYLHCETKVYMHKLLIPKTAALTISTCQRPNASVHTDICMLIIMPDYLHLESSLLSLFENKGLYFYYVLYQPTRNTFVQICLIEFCAGNSIYKYEQAQFRLGLCCMGRKRFI</sequence>
<reference evidence="1" key="1">
    <citation type="submission" date="2021-08" db="EMBL/GenBank/DDBJ databases">
        <title>The first chromosome-level gecko genome reveals the dynamic sex chromosomes of Neotropical dwarf geckos (Sphaerodactylidae: Sphaerodactylus).</title>
        <authorList>
            <person name="Pinto B.J."/>
            <person name="Keating S.E."/>
            <person name="Gamble T."/>
        </authorList>
    </citation>
    <scope>NUCLEOTIDE SEQUENCE</scope>
    <source>
        <strain evidence="1">TG3544</strain>
    </source>
</reference>